<evidence type="ECO:0000259" key="1">
    <source>
        <dbReference type="PROSITE" id="PS50943"/>
    </source>
</evidence>
<accession>A0ABP8JAK3</accession>
<dbReference type="InterPro" id="IPR001387">
    <property type="entry name" value="Cro/C1-type_HTH"/>
</dbReference>
<evidence type="ECO:0000313" key="2">
    <source>
        <dbReference type="EMBL" id="GAA4387724.1"/>
    </source>
</evidence>
<dbReference type="Pfam" id="PF13560">
    <property type="entry name" value="HTH_31"/>
    <property type="match status" value="1"/>
</dbReference>
<dbReference type="PROSITE" id="PS50943">
    <property type="entry name" value="HTH_CROC1"/>
    <property type="match status" value="1"/>
</dbReference>
<dbReference type="CDD" id="cd00093">
    <property type="entry name" value="HTH_XRE"/>
    <property type="match status" value="1"/>
</dbReference>
<dbReference type="SUPFAM" id="SSF47413">
    <property type="entry name" value="lambda repressor-like DNA-binding domains"/>
    <property type="match status" value="1"/>
</dbReference>
<dbReference type="RefSeq" id="WP_344992467.1">
    <property type="nucleotide sequence ID" value="NZ_BAABFR010000013.1"/>
</dbReference>
<dbReference type="PANTHER" id="PTHR35010">
    <property type="entry name" value="BLL4672 PROTEIN-RELATED"/>
    <property type="match status" value="1"/>
</dbReference>
<sequence length="274" mass="29382">MSDNVLGEFLRARRERVDPASLGLRTMGTRRTPGLRREEVAAQAGISVEYLVRLERGRDRRPSPAVVAALAGVLQLDDDGVAHLAQLAELPDGRGGDVVDELSDVLRRLLNSWPNPTIVTNALLDLIGTNASGAELHRGIGLEVGDNMARSLFLDPRAHEVYLDYNRVARETVGNLRSLSGGHPSHPRLVALVGELSVASPDFARLWGEGEVVGKANGTKTIAHPELGVLELEWATLEVAAAPGQLVVAYQAVPGTASEAAVARLVDRADRRRA</sequence>
<comment type="caution">
    <text evidence="2">The sequence shown here is derived from an EMBL/GenBank/DDBJ whole genome shotgun (WGS) entry which is preliminary data.</text>
</comment>
<proteinExistence type="predicted"/>
<evidence type="ECO:0000313" key="3">
    <source>
        <dbReference type="Proteomes" id="UP001500635"/>
    </source>
</evidence>
<dbReference type="PANTHER" id="PTHR35010:SF2">
    <property type="entry name" value="BLL4672 PROTEIN"/>
    <property type="match status" value="1"/>
</dbReference>
<dbReference type="Proteomes" id="UP001500635">
    <property type="component" value="Unassembled WGS sequence"/>
</dbReference>
<dbReference type="InterPro" id="IPR041413">
    <property type="entry name" value="MLTR_LBD"/>
</dbReference>
<dbReference type="EMBL" id="BAABFR010000013">
    <property type="protein sequence ID" value="GAA4387724.1"/>
    <property type="molecule type" value="Genomic_DNA"/>
</dbReference>
<gene>
    <name evidence="2" type="ORF">GCM10023147_12520</name>
</gene>
<reference evidence="3" key="1">
    <citation type="journal article" date="2019" name="Int. J. Syst. Evol. Microbiol.">
        <title>The Global Catalogue of Microorganisms (GCM) 10K type strain sequencing project: providing services to taxonomists for standard genome sequencing and annotation.</title>
        <authorList>
            <consortium name="The Broad Institute Genomics Platform"/>
            <consortium name="The Broad Institute Genome Sequencing Center for Infectious Disease"/>
            <person name="Wu L."/>
            <person name="Ma J."/>
        </authorList>
    </citation>
    <scope>NUCLEOTIDE SEQUENCE [LARGE SCALE GENOMIC DNA]</scope>
    <source>
        <strain evidence="3">JCM 17688</strain>
    </source>
</reference>
<keyword evidence="3" id="KW-1185">Reference proteome</keyword>
<dbReference type="Gene3D" id="1.10.260.40">
    <property type="entry name" value="lambda repressor-like DNA-binding domains"/>
    <property type="match status" value="1"/>
</dbReference>
<dbReference type="SMART" id="SM00530">
    <property type="entry name" value="HTH_XRE"/>
    <property type="match status" value="1"/>
</dbReference>
<organism evidence="2 3">
    <name type="scientific">Tsukamurella soli</name>
    <dbReference type="NCBI Taxonomy" id="644556"/>
    <lineage>
        <taxon>Bacteria</taxon>
        <taxon>Bacillati</taxon>
        <taxon>Actinomycetota</taxon>
        <taxon>Actinomycetes</taxon>
        <taxon>Mycobacteriales</taxon>
        <taxon>Tsukamurellaceae</taxon>
        <taxon>Tsukamurella</taxon>
    </lineage>
</organism>
<dbReference type="Pfam" id="PF17765">
    <property type="entry name" value="MLTR_LBD"/>
    <property type="match status" value="1"/>
</dbReference>
<dbReference type="Gene3D" id="3.30.450.180">
    <property type="match status" value="1"/>
</dbReference>
<protein>
    <submittedName>
        <fullName evidence="2">Helix-turn-helix transcriptional regulator</fullName>
    </submittedName>
</protein>
<name>A0ABP8JAK3_9ACTN</name>
<dbReference type="InterPro" id="IPR010982">
    <property type="entry name" value="Lambda_DNA-bd_dom_sf"/>
</dbReference>
<feature type="domain" description="HTH cro/C1-type" evidence="1">
    <location>
        <begin position="34"/>
        <end position="81"/>
    </location>
</feature>